<dbReference type="Gene3D" id="3.40.630.30">
    <property type="match status" value="1"/>
</dbReference>
<dbReference type="CDD" id="cd04301">
    <property type="entry name" value="NAT_SF"/>
    <property type="match status" value="1"/>
</dbReference>
<dbReference type="STRING" id="29341.RSJ17_20710"/>
<evidence type="ECO:0000313" key="3">
    <source>
        <dbReference type="Proteomes" id="UP000031366"/>
    </source>
</evidence>
<dbReference type="Proteomes" id="UP000031366">
    <property type="component" value="Unassembled WGS sequence"/>
</dbReference>
<dbReference type="PROSITE" id="PS51186">
    <property type="entry name" value="GNAT"/>
    <property type="match status" value="1"/>
</dbReference>
<dbReference type="GO" id="GO:0016747">
    <property type="term" value="F:acyltransferase activity, transferring groups other than amino-acyl groups"/>
    <property type="evidence" value="ECO:0007669"/>
    <property type="project" value="InterPro"/>
</dbReference>
<gene>
    <name evidence="2" type="ORF">U732_2708</name>
</gene>
<dbReference type="SUPFAM" id="SSF55729">
    <property type="entry name" value="Acyl-CoA N-acyltransferases (Nat)"/>
    <property type="match status" value="1"/>
</dbReference>
<dbReference type="AlphaFoldDB" id="A0A0C1QX12"/>
<dbReference type="RefSeq" id="WP_039635316.1">
    <property type="nucleotide sequence ID" value="NZ_AYSO01000019.1"/>
</dbReference>
<reference evidence="2 3" key="1">
    <citation type="journal article" date="2015" name="Infect. Genet. Evol.">
        <title>Genomic sequences of six botulinum neurotoxin-producing strains representing three clostridial species illustrate the mobility and diversity of botulinum neurotoxin genes.</title>
        <authorList>
            <person name="Smith T.J."/>
            <person name="Hill K.K."/>
            <person name="Xie G."/>
            <person name="Foley B.T."/>
            <person name="Williamson C.H."/>
            <person name="Foster J.T."/>
            <person name="Johnson S.L."/>
            <person name="Chertkov O."/>
            <person name="Teshima H."/>
            <person name="Gibbons H.S."/>
            <person name="Johnsky L.A."/>
            <person name="Karavis M.A."/>
            <person name="Smith L.A."/>
        </authorList>
    </citation>
    <scope>NUCLEOTIDE SEQUENCE [LARGE SCALE GENOMIC DNA]</scope>
    <source>
        <strain evidence="2 3">CDC 2741</strain>
    </source>
</reference>
<proteinExistence type="predicted"/>
<dbReference type="InterPro" id="IPR016181">
    <property type="entry name" value="Acyl_CoA_acyltransferase"/>
</dbReference>
<dbReference type="Pfam" id="PF13673">
    <property type="entry name" value="Acetyltransf_10"/>
    <property type="match status" value="1"/>
</dbReference>
<dbReference type="EMBL" id="AYSO01000019">
    <property type="protein sequence ID" value="KIE45537.1"/>
    <property type="molecule type" value="Genomic_DNA"/>
</dbReference>
<protein>
    <submittedName>
        <fullName evidence="2">Acetyltransferase family protein</fullName>
    </submittedName>
</protein>
<sequence>MTWKLKRFEELTTLELHNIVKERINIFVVEQNCPYEELDGLDLKSYHLFKEENNNIIAYLRIIPKGLVHDKVAVGRVLTVQEHRYKGIFTEIMKKAINFIENELNEESIKISAQERLRKAYGKLGFKEVSEVYLEDNIPHIAMIYNKNNSL</sequence>
<keyword evidence="3" id="KW-1185">Reference proteome</keyword>
<feature type="domain" description="N-acetyltransferase" evidence="1">
    <location>
        <begin position="6"/>
        <end position="148"/>
    </location>
</feature>
<dbReference type="InterPro" id="IPR000182">
    <property type="entry name" value="GNAT_dom"/>
</dbReference>
<dbReference type="OrthoDB" id="9796171at2"/>
<organism evidence="2 3">
    <name type="scientific">Clostridium argentinense CDC 2741</name>
    <dbReference type="NCBI Taxonomy" id="1418104"/>
    <lineage>
        <taxon>Bacteria</taxon>
        <taxon>Bacillati</taxon>
        <taxon>Bacillota</taxon>
        <taxon>Clostridia</taxon>
        <taxon>Eubacteriales</taxon>
        <taxon>Clostridiaceae</taxon>
        <taxon>Clostridium</taxon>
    </lineage>
</organism>
<accession>A0A0C1QX12</accession>
<evidence type="ECO:0000313" key="2">
    <source>
        <dbReference type="EMBL" id="KIE45537.1"/>
    </source>
</evidence>
<name>A0A0C1QX12_9CLOT</name>
<comment type="caution">
    <text evidence="2">The sequence shown here is derived from an EMBL/GenBank/DDBJ whole genome shotgun (WGS) entry which is preliminary data.</text>
</comment>
<evidence type="ECO:0000259" key="1">
    <source>
        <dbReference type="PROSITE" id="PS51186"/>
    </source>
</evidence>
<keyword evidence="2" id="KW-0808">Transferase</keyword>